<dbReference type="Proteomes" id="UP001515500">
    <property type="component" value="Chromosome 9"/>
</dbReference>
<dbReference type="SUPFAM" id="SSF117281">
    <property type="entry name" value="Kelch motif"/>
    <property type="match status" value="1"/>
</dbReference>
<dbReference type="AlphaFoldDB" id="A0AB40BXE5"/>
<evidence type="ECO:0000259" key="4">
    <source>
        <dbReference type="SMART" id="SM00256"/>
    </source>
</evidence>
<organism evidence="5 6">
    <name type="scientific">Dioscorea cayennensis subsp. rotundata</name>
    <name type="common">White Guinea yam</name>
    <name type="synonym">Dioscorea rotundata</name>
    <dbReference type="NCBI Taxonomy" id="55577"/>
    <lineage>
        <taxon>Eukaryota</taxon>
        <taxon>Viridiplantae</taxon>
        <taxon>Streptophyta</taxon>
        <taxon>Embryophyta</taxon>
        <taxon>Tracheophyta</taxon>
        <taxon>Spermatophyta</taxon>
        <taxon>Magnoliopsida</taxon>
        <taxon>Liliopsida</taxon>
        <taxon>Dioscoreales</taxon>
        <taxon>Dioscoreaceae</taxon>
        <taxon>Dioscorea</taxon>
    </lineage>
</organism>
<feature type="region of interest" description="Disordered" evidence="3">
    <location>
        <begin position="1"/>
        <end position="20"/>
    </location>
</feature>
<keyword evidence="5" id="KW-1185">Reference proteome</keyword>
<accession>A0AB40BXE5</accession>
<feature type="compositionally biased region" description="Basic and acidic residues" evidence="3">
    <location>
        <begin position="1"/>
        <end position="12"/>
    </location>
</feature>
<dbReference type="PANTHER" id="PTHR46344">
    <property type="entry name" value="OS02G0202900 PROTEIN"/>
    <property type="match status" value="1"/>
</dbReference>
<evidence type="ECO:0000313" key="6">
    <source>
        <dbReference type="RefSeq" id="XP_039132107.1"/>
    </source>
</evidence>
<dbReference type="SUPFAM" id="SSF81383">
    <property type="entry name" value="F-box domain"/>
    <property type="match status" value="1"/>
</dbReference>
<protein>
    <submittedName>
        <fullName evidence="6">F-box protein AFR-like</fullName>
    </submittedName>
</protein>
<dbReference type="InterPro" id="IPR036047">
    <property type="entry name" value="F-box-like_dom_sf"/>
</dbReference>
<dbReference type="SMART" id="SM00256">
    <property type="entry name" value="FBOX"/>
    <property type="match status" value="1"/>
</dbReference>
<dbReference type="InterPro" id="IPR001810">
    <property type="entry name" value="F-box_dom"/>
</dbReference>
<reference evidence="6" key="1">
    <citation type="submission" date="2025-08" db="UniProtKB">
        <authorList>
            <consortium name="RefSeq"/>
        </authorList>
    </citation>
    <scope>IDENTIFICATION</scope>
</reference>
<keyword evidence="2" id="KW-0677">Repeat</keyword>
<feature type="domain" description="F-box" evidence="4">
    <location>
        <begin position="24"/>
        <end position="63"/>
    </location>
</feature>
<dbReference type="Gene3D" id="2.120.10.80">
    <property type="entry name" value="Kelch-type beta propeller"/>
    <property type="match status" value="1"/>
</dbReference>
<dbReference type="RefSeq" id="XP_039132107.1">
    <property type="nucleotide sequence ID" value="XM_039276173.1"/>
</dbReference>
<dbReference type="InterPro" id="IPR015915">
    <property type="entry name" value="Kelch-typ_b-propeller"/>
</dbReference>
<evidence type="ECO:0000256" key="1">
    <source>
        <dbReference type="ARBA" id="ARBA00022441"/>
    </source>
</evidence>
<sequence>MARSETEKEITKSDPPQDPIIPGLPDDIAEQCLLHLPFPYHALARSVSPAWSSAVSSAARRRSLSPSSSLPYLTVFAFHRPSLRLRCLAFDPISYRWIPLPPIPLPFPLLPSSFAAASLPRSGNLFFIGGMRADTYSPIPTVLSFNASTNAWISAASMPTPRAFFSAATVGDQLVVAGGDLNSVERYDPDLDRWTEISPMRRNIERYDAAVLGRRLYITGGWKWPFEDPPRGGQYDVDDDTWQEMKAGMRTGWTGVSAVVDDKLFVVSECGAGRVKTYDEKEDTWRAVGGEGVPLLLEKPYAACGVKGTVYVIGNGLSVGVGRVGGNGSDLNIEWELIKGSDKFADLAPVSCQLIYA</sequence>
<keyword evidence="1" id="KW-0880">Kelch repeat</keyword>
<dbReference type="InterPro" id="IPR006652">
    <property type="entry name" value="Kelch_1"/>
</dbReference>
<dbReference type="PANTHER" id="PTHR46344:SF4">
    <property type="entry name" value="OS07G0153400 PROTEIN"/>
    <property type="match status" value="1"/>
</dbReference>
<dbReference type="Pfam" id="PF01344">
    <property type="entry name" value="Kelch_1"/>
    <property type="match status" value="1"/>
</dbReference>
<evidence type="ECO:0000313" key="5">
    <source>
        <dbReference type="Proteomes" id="UP001515500"/>
    </source>
</evidence>
<gene>
    <name evidence="6" type="primary">LOC120268914</name>
</gene>
<name>A0AB40BXE5_DIOCR</name>
<evidence type="ECO:0000256" key="2">
    <source>
        <dbReference type="ARBA" id="ARBA00022737"/>
    </source>
</evidence>
<proteinExistence type="predicted"/>
<dbReference type="GeneID" id="120268914"/>
<dbReference type="Pfam" id="PF00646">
    <property type="entry name" value="F-box"/>
    <property type="match status" value="1"/>
</dbReference>
<dbReference type="SMART" id="SM00612">
    <property type="entry name" value="Kelch"/>
    <property type="match status" value="3"/>
</dbReference>
<evidence type="ECO:0000256" key="3">
    <source>
        <dbReference type="SAM" id="MobiDB-lite"/>
    </source>
</evidence>